<reference evidence="1 2" key="1">
    <citation type="submission" date="2022-03" db="EMBL/GenBank/DDBJ databases">
        <authorList>
            <person name="Brunel B."/>
        </authorList>
    </citation>
    <scope>NUCLEOTIDE SEQUENCE [LARGE SCALE GENOMIC DNA]</scope>
    <source>
        <strain evidence="1">STM5069sample</strain>
    </source>
</reference>
<organism evidence="1 2">
    <name type="scientific">Mesorhizobium escarrei</name>
    <dbReference type="NCBI Taxonomy" id="666018"/>
    <lineage>
        <taxon>Bacteria</taxon>
        <taxon>Pseudomonadati</taxon>
        <taxon>Pseudomonadota</taxon>
        <taxon>Alphaproteobacteria</taxon>
        <taxon>Hyphomicrobiales</taxon>
        <taxon>Phyllobacteriaceae</taxon>
        <taxon>Mesorhizobium</taxon>
    </lineage>
</organism>
<comment type="caution">
    <text evidence="1">The sequence shown here is derived from an EMBL/GenBank/DDBJ whole genome shotgun (WGS) entry which is preliminary data.</text>
</comment>
<accession>A0ABN8JDZ6</accession>
<sequence>MQIEKKTRKTHLERRKNRPFCGNRARCYIMATMGLKHSVYVKIYAAECLFFVQEGGPKSEFAGLAIPEHQAKKAEAEFGKSAPQPIFFSNTRDGSTGFAHACQSH</sequence>
<protein>
    <submittedName>
        <fullName evidence="1">Uncharacterized protein</fullName>
    </submittedName>
</protein>
<dbReference type="EMBL" id="CAKXZT010000035">
    <property type="protein sequence ID" value="CAH2396308.1"/>
    <property type="molecule type" value="Genomic_DNA"/>
</dbReference>
<gene>
    <name evidence="1" type="ORF">MES5069_130159</name>
</gene>
<evidence type="ECO:0000313" key="1">
    <source>
        <dbReference type="EMBL" id="CAH2396308.1"/>
    </source>
</evidence>
<evidence type="ECO:0000313" key="2">
    <source>
        <dbReference type="Proteomes" id="UP001153050"/>
    </source>
</evidence>
<keyword evidence="2" id="KW-1185">Reference proteome</keyword>
<dbReference type="Proteomes" id="UP001153050">
    <property type="component" value="Unassembled WGS sequence"/>
</dbReference>
<name>A0ABN8JDZ6_9HYPH</name>
<proteinExistence type="predicted"/>